<dbReference type="InterPro" id="IPR036938">
    <property type="entry name" value="PAP2/HPO_sf"/>
</dbReference>
<dbReference type="SUPFAM" id="SSF48317">
    <property type="entry name" value="Acid phosphatase/Vanadium-dependent haloperoxidase"/>
    <property type="match status" value="1"/>
</dbReference>
<dbReference type="InterPro" id="IPR000326">
    <property type="entry name" value="PAP2/HPO"/>
</dbReference>
<evidence type="ECO:0000259" key="2">
    <source>
        <dbReference type="SMART" id="SM00014"/>
    </source>
</evidence>
<evidence type="ECO:0000256" key="1">
    <source>
        <dbReference type="SAM" id="Phobius"/>
    </source>
</evidence>
<dbReference type="Gene3D" id="1.20.144.10">
    <property type="entry name" value="Phosphatidic acid phosphatase type 2/haloperoxidase"/>
    <property type="match status" value="1"/>
</dbReference>
<keyword evidence="1" id="KW-0812">Transmembrane</keyword>
<dbReference type="InterPro" id="IPR026841">
    <property type="entry name" value="Aur1/Ipt1"/>
</dbReference>
<accession>A0A897NBN7</accession>
<dbReference type="Pfam" id="PF14378">
    <property type="entry name" value="PAP2_3"/>
    <property type="match status" value="1"/>
</dbReference>
<dbReference type="KEGG" id="hds:HSR122_1007"/>
<evidence type="ECO:0000313" key="4">
    <source>
        <dbReference type="Proteomes" id="UP000662973"/>
    </source>
</evidence>
<dbReference type="EMBL" id="CP064788">
    <property type="protein sequence ID" value="QSG08409.1"/>
    <property type="molecule type" value="Genomic_DNA"/>
</dbReference>
<dbReference type="Proteomes" id="UP000662973">
    <property type="component" value="Chromosome"/>
</dbReference>
<dbReference type="GO" id="GO:0016020">
    <property type="term" value="C:membrane"/>
    <property type="evidence" value="ECO:0007669"/>
    <property type="project" value="UniProtKB-SubCell"/>
</dbReference>
<evidence type="ECO:0000313" key="3">
    <source>
        <dbReference type="EMBL" id="QSG08409.1"/>
    </source>
</evidence>
<keyword evidence="1" id="KW-1133">Transmembrane helix</keyword>
<feature type="transmembrane region" description="Helical" evidence="1">
    <location>
        <begin position="84"/>
        <end position="105"/>
    </location>
</feature>
<protein>
    <submittedName>
        <fullName evidence="3">Membrane-associated phospholipid phosphatase</fullName>
    </submittedName>
</protein>
<name>A0A897NBN7_9EURY</name>
<feature type="transmembrane region" description="Helical" evidence="1">
    <location>
        <begin position="55"/>
        <end position="72"/>
    </location>
</feature>
<feature type="domain" description="Phosphatidic acid phosphatase type 2/haloperoxidase" evidence="2">
    <location>
        <begin position="9"/>
        <end position="122"/>
    </location>
</feature>
<sequence>MGFRLVTAVIGALLYTLFIAYGPRIRLSGRVDGLLYDWFPQTQQLTGAVSANTNVFPSLHTSLSVVVLLFAWRRRHVQPRWFGIAFVVTTGIVTSTMVLDIHWLTDVVAGVALAYGSVVAASRTVPVVDMLWEQTVAERLPSLTT</sequence>
<keyword evidence="1" id="KW-0472">Membrane</keyword>
<keyword evidence="4" id="KW-1185">Reference proteome</keyword>
<proteinExistence type="predicted"/>
<dbReference type="SMART" id="SM00014">
    <property type="entry name" value="acidPPc"/>
    <property type="match status" value="1"/>
</dbReference>
<dbReference type="AlphaFoldDB" id="A0A897NBN7"/>
<reference evidence="3 4" key="1">
    <citation type="submission" date="2020-11" db="EMBL/GenBank/DDBJ databases">
        <title>Carbohydrate-dependent, anaerobic sulfur respiration: A novel catabolism in halophilic archaea.</title>
        <authorList>
            <person name="Sorokin D.Y."/>
            <person name="Messina E."/>
            <person name="Smedile F."/>
            <person name="La Cono V."/>
            <person name="Hallsworth J.E."/>
            <person name="Yakimov M.M."/>
        </authorList>
    </citation>
    <scope>NUCLEOTIDE SEQUENCE [LARGE SCALE GENOMIC DNA]</scope>
    <source>
        <strain evidence="3 4">HSR12-2</strain>
    </source>
</reference>
<organism evidence="3 4">
    <name type="scientific">Halapricum desulfuricans</name>
    <dbReference type="NCBI Taxonomy" id="2841257"/>
    <lineage>
        <taxon>Archaea</taxon>
        <taxon>Methanobacteriati</taxon>
        <taxon>Methanobacteriota</taxon>
        <taxon>Stenosarchaea group</taxon>
        <taxon>Halobacteria</taxon>
        <taxon>Halobacteriales</taxon>
        <taxon>Haloarculaceae</taxon>
        <taxon>Halapricum</taxon>
    </lineage>
</organism>
<gene>
    <name evidence="3" type="primary">pgpB3</name>
    <name evidence="3" type="ORF">HSR122_1007</name>
</gene>